<evidence type="ECO:0000313" key="1">
    <source>
        <dbReference type="EMBL" id="KRZ46941.1"/>
    </source>
</evidence>
<dbReference type="AlphaFoldDB" id="A0A0V1KI94"/>
<keyword evidence="2" id="KW-1185">Reference proteome</keyword>
<proteinExistence type="predicted"/>
<name>A0A0V1KI94_9BILA</name>
<evidence type="ECO:0000313" key="2">
    <source>
        <dbReference type="Proteomes" id="UP000054721"/>
    </source>
</evidence>
<protein>
    <submittedName>
        <fullName evidence="1">Uncharacterized protein</fullName>
    </submittedName>
</protein>
<sequence length="52" mass="5978">MLKYEYKVPIPGWLDLVYLTGVLHVQKRVPESLLESLKGLGNRFEKRFMGGA</sequence>
<dbReference type="EMBL" id="JYDW01001743">
    <property type="protein sequence ID" value="KRZ46941.1"/>
    <property type="molecule type" value="Genomic_DNA"/>
</dbReference>
<reference evidence="1 2" key="1">
    <citation type="submission" date="2015-05" db="EMBL/GenBank/DDBJ databases">
        <title>Evolution of Trichinella species and genotypes.</title>
        <authorList>
            <person name="Korhonen P.K."/>
            <person name="Edoardo P."/>
            <person name="Giuseppe L.R."/>
            <person name="Gasser R.B."/>
        </authorList>
    </citation>
    <scope>NUCLEOTIDE SEQUENCE [LARGE SCALE GENOMIC DNA]</scope>
    <source>
        <strain evidence="1">ISS10</strain>
    </source>
</reference>
<gene>
    <name evidence="1" type="ORF">T02_9286</name>
</gene>
<comment type="caution">
    <text evidence="1">The sequence shown here is derived from an EMBL/GenBank/DDBJ whole genome shotgun (WGS) entry which is preliminary data.</text>
</comment>
<accession>A0A0V1KI94</accession>
<dbReference type="Proteomes" id="UP000054721">
    <property type="component" value="Unassembled WGS sequence"/>
</dbReference>
<organism evidence="1 2">
    <name type="scientific">Trichinella nativa</name>
    <dbReference type="NCBI Taxonomy" id="6335"/>
    <lineage>
        <taxon>Eukaryota</taxon>
        <taxon>Metazoa</taxon>
        <taxon>Ecdysozoa</taxon>
        <taxon>Nematoda</taxon>
        <taxon>Enoplea</taxon>
        <taxon>Dorylaimia</taxon>
        <taxon>Trichinellida</taxon>
        <taxon>Trichinellidae</taxon>
        <taxon>Trichinella</taxon>
    </lineage>
</organism>